<dbReference type="SUPFAM" id="SSF53448">
    <property type="entry name" value="Nucleotide-diphospho-sugar transferases"/>
    <property type="match status" value="1"/>
</dbReference>
<gene>
    <name evidence="1" type="ordered locus">Oter_3456</name>
</gene>
<evidence type="ECO:0000313" key="2">
    <source>
        <dbReference type="Proteomes" id="UP000007013"/>
    </source>
</evidence>
<dbReference type="Proteomes" id="UP000007013">
    <property type="component" value="Chromosome"/>
</dbReference>
<keyword evidence="2" id="KW-1185">Reference proteome</keyword>
<dbReference type="OrthoDB" id="9785185at2"/>
<organism evidence="1 2">
    <name type="scientific">Opitutus terrae (strain DSM 11246 / JCM 15787 / PB90-1)</name>
    <dbReference type="NCBI Taxonomy" id="452637"/>
    <lineage>
        <taxon>Bacteria</taxon>
        <taxon>Pseudomonadati</taxon>
        <taxon>Verrucomicrobiota</taxon>
        <taxon>Opitutia</taxon>
        <taxon>Opitutales</taxon>
        <taxon>Opitutaceae</taxon>
        <taxon>Opitutus</taxon>
    </lineage>
</organism>
<dbReference type="STRING" id="452637.Oter_3456"/>
<evidence type="ECO:0008006" key="3">
    <source>
        <dbReference type="Google" id="ProtNLM"/>
    </source>
</evidence>
<sequence length="264" mass="30184">MSRLLSIVTITKADRIGLVRTKASIEQQQNCPDIEWVVVGATDSDLEVVGSGPAATGLCDGGISAALNLGARLATGRWISYLNSGDIYAREDVLMRVSPVLERLNANRIVVYGDFYEAGDGFRHLRHANRDTIQIANSINHQSVFIGRELAMREQYDERLLLGMDYDLWLRLDRWAEFHHLGFPVAEFHWGGRSSRRDWASHQVMVRYFLRKLNNREQMRARDIWNLSVQLARAWVRHTCINSVAPGWQSRKGRTQHAKRPKGF</sequence>
<dbReference type="eggNOG" id="COG0463">
    <property type="taxonomic scope" value="Bacteria"/>
</dbReference>
<dbReference type="HOGENOM" id="CLU_1053097_0_0_0"/>
<dbReference type="RefSeq" id="WP_012376262.1">
    <property type="nucleotide sequence ID" value="NC_010571.1"/>
</dbReference>
<dbReference type="AlphaFoldDB" id="B1ZV66"/>
<protein>
    <recommendedName>
        <fullName evidence="3">Glycosyl transferase family 2</fullName>
    </recommendedName>
</protein>
<dbReference type="KEGG" id="ote:Oter_3456"/>
<accession>B1ZV66</accession>
<proteinExistence type="predicted"/>
<dbReference type="InterPro" id="IPR029044">
    <property type="entry name" value="Nucleotide-diphossugar_trans"/>
</dbReference>
<dbReference type="EMBL" id="CP001032">
    <property type="protein sequence ID" value="ACB76733.1"/>
    <property type="molecule type" value="Genomic_DNA"/>
</dbReference>
<reference evidence="1 2" key="1">
    <citation type="journal article" date="2011" name="J. Bacteriol.">
        <title>Genome sequence of the verrucomicrobium Opitutus terrae PB90-1, an abundant inhabitant of rice paddy soil ecosystems.</title>
        <authorList>
            <person name="van Passel M.W."/>
            <person name="Kant R."/>
            <person name="Palva A."/>
            <person name="Copeland A."/>
            <person name="Lucas S."/>
            <person name="Lapidus A."/>
            <person name="Glavina del Rio T."/>
            <person name="Pitluck S."/>
            <person name="Goltsman E."/>
            <person name="Clum A."/>
            <person name="Sun H."/>
            <person name="Schmutz J."/>
            <person name="Larimer F.W."/>
            <person name="Land M.L."/>
            <person name="Hauser L."/>
            <person name="Kyrpides N."/>
            <person name="Mikhailova N."/>
            <person name="Richardson P.P."/>
            <person name="Janssen P.H."/>
            <person name="de Vos W.M."/>
            <person name="Smidt H."/>
        </authorList>
    </citation>
    <scope>NUCLEOTIDE SEQUENCE [LARGE SCALE GENOMIC DNA]</scope>
    <source>
        <strain evidence="2">DSM 11246 / JCM 15787 / PB90-1</strain>
    </source>
</reference>
<evidence type="ECO:0000313" key="1">
    <source>
        <dbReference type="EMBL" id="ACB76733.1"/>
    </source>
</evidence>
<dbReference type="Gene3D" id="3.90.550.10">
    <property type="entry name" value="Spore Coat Polysaccharide Biosynthesis Protein SpsA, Chain A"/>
    <property type="match status" value="1"/>
</dbReference>
<name>B1ZV66_OPITP</name>